<evidence type="ECO:0000256" key="8">
    <source>
        <dbReference type="ARBA" id="ARBA00060917"/>
    </source>
</evidence>
<keyword evidence="1 11" id="KW-0285">Flavoprotein</keyword>
<feature type="domain" description="Luciferase-like" evidence="12">
    <location>
        <begin position="1"/>
        <end position="319"/>
    </location>
</feature>
<dbReference type="eggNOG" id="COG2141">
    <property type="taxonomic scope" value="Bacteria"/>
</dbReference>
<dbReference type="Proteomes" id="UP000036196">
    <property type="component" value="Unassembled WGS sequence"/>
</dbReference>
<dbReference type="InterPro" id="IPR011251">
    <property type="entry name" value="Luciferase-like_dom"/>
</dbReference>
<comment type="catalytic activity">
    <reaction evidence="7 11">
        <text>uracil + FMNH2 + NADH + O2 = (Z)-3-ureidoacrylate + FMN + NAD(+) + H2O + H(+)</text>
        <dbReference type="Rhea" id="RHEA:31587"/>
        <dbReference type="ChEBI" id="CHEBI:15377"/>
        <dbReference type="ChEBI" id="CHEBI:15378"/>
        <dbReference type="ChEBI" id="CHEBI:15379"/>
        <dbReference type="ChEBI" id="CHEBI:17568"/>
        <dbReference type="ChEBI" id="CHEBI:57540"/>
        <dbReference type="ChEBI" id="CHEBI:57618"/>
        <dbReference type="ChEBI" id="CHEBI:57945"/>
        <dbReference type="ChEBI" id="CHEBI:58210"/>
        <dbReference type="ChEBI" id="CHEBI:59891"/>
        <dbReference type="EC" id="1.14.99.46"/>
    </reaction>
</comment>
<feature type="binding site" evidence="11">
    <location>
        <begin position="140"/>
        <end position="141"/>
    </location>
    <ligand>
        <name>FMN</name>
        <dbReference type="ChEBI" id="CHEBI:58210"/>
    </ligand>
</feature>
<keyword evidence="3 11" id="KW-0521">NADP</keyword>
<dbReference type="EMBL" id="LDZF01000026">
    <property type="protein sequence ID" value="KMK11694.1"/>
    <property type="molecule type" value="Genomic_DNA"/>
</dbReference>
<evidence type="ECO:0000259" key="12">
    <source>
        <dbReference type="Pfam" id="PF00296"/>
    </source>
</evidence>
<dbReference type="PATRIC" id="fig|61647.15.peg.2601"/>
<reference evidence="13 14" key="1">
    <citation type="submission" date="2015-05" db="EMBL/GenBank/DDBJ databases">
        <title>Genome sequences of Pluralibacter gergoviae.</title>
        <authorList>
            <person name="Greninger A.L."/>
            <person name="Miller S."/>
        </authorList>
    </citation>
    <scope>NUCLEOTIDE SEQUENCE [LARGE SCALE GENOMIC DNA]</scope>
    <source>
        <strain evidence="13 14">JS81F13</strain>
    </source>
</reference>
<dbReference type="PANTHER" id="PTHR42847">
    <property type="entry name" value="ALKANESULFONATE MONOOXYGENASE"/>
    <property type="match status" value="1"/>
</dbReference>
<evidence type="ECO:0000256" key="7">
    <source>
        <dbReference type="ARBA" id="ARBA00052547"/>
    </source>
</evidence>
<evidence type="ECO:0000256" key="11">
    <source>
        <dbReference type="HAMAP-Rule" id="MF_01699"/>
    </source>
</evidence>
<dbReference type="RefSeq" id="WP_048280355.1">
    <property type="nucleotide sequence ID" value="NZ_LDZF01000026.1"/>
</dbReference>
<dbReference type="SUPFAM" id="SSF51679">
    <property type="entry name" value="Bacterial luciferase-like"/>
    <property type="match status" value="1"/>
</dbReference>
<dbReference type="GO" id="GO:0046306">
    <property type="term" value="P:alkanesulfonate catabolic process"/>
    <property type="evidence" value="ECO:0007669"/>
    <property type="project" value="TreeGrafter"/>
</dbReference>
<keyword evidence="4 11" id="KW-0560">Oxidoreductase</keyword>
<keyword evidence="5 11" id="KW-0503">Monooxygenase</keyword>
<evidence type="ECO:0000313" key="14">
    <source>
        <dbReference type="Proteomes" id="UP000036196"/>
    </source>
</evidence>
<keyword evidence="2 11" id="KW-0288">FMN</keyword>
<evidence type="ECO:0000256" key="1">
    <source>
        <dbReference type="ARBA" id="ARBA00022630"/>
    </source>
</evidence>
<protein>
    <recommendedName>
        <fullName evidence="10 11">Pyrimidine monooxygenase RutA</fullName>
        <ecNumber evidence="9 11">1.14.99.46</ecNumber>
    </recommendedName>
</protein>
<feature type="binding site" evidence="11">
    <location>
        <begin position="49"/>
        <end position="50"/>
    </location>
    <ligand>
        <name>FMN</name>
        <dbReference type="ChEBI" id="CHEBI:58210"/>
    </ligand>
</feature>
<dbReference type="GO" id="GO:0019740">
    <property type="term" value="P:nitrogen utilization"/>
    <property type="evidence" value="ECO:0007669"/>
    <property type="project" value="UniProtKB-UniRule"/>
</dbReference>
<dbReference type="GO" id="GO:0008726">
    <property type="term" value="F:alkanesulfonate monooxygenase activity"/>
    <property type="evidence" value="ECO:0007669"/>
    <property type="project" value="TreeGrafter"/>
</dbReference>
<dbReference type="CDD" id="cd01094">
    <property type="entry name" value="Alkanesulfonate_monoxygenase"/>
    <property type="match status" value="1"/>
</dbReference>
<evidence type="ECO:0000256" key="5">
    <source>
        <dbReference type="ARBA" id="ARBA00023033"/>
    </source>
</evidence>
<feature type="binding site" evidence="11">
    <location>
        <position position="124"/>
    </location>
    <ligand>
        <name>FMN</name>
        <dbReference type="ChEBI" id="CHEBI:58210"/>
    </ligand>
</feature>
<evidence type="ECO:0000256" key="2">
    <source>
        <dbReference type="ARBA" id="ARBA00022643"/>
    </source>
</evidence>
<evidence type="ECO:0000256" key="10">
    <source>
        <dbReference type="ARBA" id="ARBA00068171"/>
    </source>
</evidence>
<keyword evidence="14" id="KW-1185">Reference proteome</keyword>
<dbReference type="InterPro" id="IPR019914">
    <property type="entry name" value="Pyrimidine_monooxygenase_RutA"/>
</dbReference>
<dbReference type="InterPro" id="IPR036661">
    <property type="entry name" value="Luciferase-like_sf"/>
</dbReference>
<accession>A0A0J5M1Y9</accession>
<comment type="catalytic activity">
    <reaction evidence="6 11">
        <text>thymine + FMNH2 + NADH + O2 = (Z)-2-methylureidoacrylate + FMN + NAD(+) + H2O + H(+)</text>
        <dbReference type="Rhea" id="RHEA:31599"/>
        <dbReference type="ChEBI" id="CHEBI:15377"/>
        <dbReference type="ChEBI" id="CHEBI:15378"/>
        <dbReference type="ChEBI" id="CHEBI:15379"/>
        <dbReference type="ChEBI" id="CHEBI:17821"/>
        <dbReference type="ChEBI" id="CHEBI:57540"/>
        <dbReference type="ChEBI" id="CHEBI:57618"/>
        <dbReference type="ChEBI" id="CHEBI:57945"/>
        <dbReference type="ChEBI" id="CHEBI:58210"/>
        <dbReference type="ChEBI" id="CHEBI:143783"/>
        <dbReference type="EC" id="1.14.99.46"/>
    </reaction>
</comment>
<dbReference type="GO" id="GO:0006212">
    <property type="term" value="P:uracil catabolic process"/>
    <property type="evidence" value="ECO:0007669"/>
    <property type="project" value="UniProtKB-UniRule"/>
</dbReference>
<name>A0A0J5M1Y9_PLUGE</name>
<dbReference type="PANTHER" id="PTHR42847:SF4">
    <property type="entry name" value="ALKANESULFONATE MONOOXYGENASE-RELATED"/>
    <property type="match status" value="1"/>
</dbReference>
<dbReference type="NCBIfam" id="TIGR03612">
    <property type="entry name" value="RutA"/>
    <property type="match status" value="1"/>
</dbReference>
<comment type="similarity">
    <text evidence="8 11">Belongs to the NtaA/SnaA/DszA monooxygenase family. RutA subfamily.</text>
</comment>
<evidence type="ECO:0000256" key="6">
    <source>
        <dbReference type="ARBA" id="ARBA00051709"/>
    </source>
</evidence>
<evidence type="ECO:0000256" key="4">
    <source>
        <dbReference type="ARBA" id="ARBA00023002"/>
    </source>
</evidence>
<dbReference type="Pfam" id="PF00296">
    <property type="entry name" value="Bac_luciferase"/>
    <property type="match status" value="1"/>
</dbReference>
<feature type="binding site" evidence="11">
    <location>
        <position position="115"/>
    </location>
    <ligand>
        <name>FMN</name>
        <dbReference type="ChEBI" id="CHEBI:58210"/>
    </ligand>
</feature>
<dbReference type="GO" id="GO:0052614">
    <property type="term" value="F:uracil oxygenase activity"/>
    <property type="evidence" value="ECO:0007669"/>
    <property type="project" value="UniProtKB-EC"/>
</dbReference>
<dbReference type="Gene3D" id="3.20.20.30">
    <property type="entry name" value="Luciferase-like domain"/>
    <property type="match status" value="1"/>
</dbReference>
<dbReference type="STRING" id="61647.LG71_19240"/>
<dbReference type="FunFam" id="3.20.20.30:FF:000003">
    <property type="entry name" value="Pyrimidine monooxygenase RutA"/>
    <property type="match status" value="1"/>
</dbReference>
<organism evidence="13 14">
    <name type="scientific">Pluralibacter gergoviae</name>
    <name type="common">Enterobacter gergoviae</name>
    <dbReference type="NCBI Taxonomy" id="61647"/>
    <lineage>
        <taxon>Bacteria</taxon>
        <taxon>Pseudomonadati</taxon>
        <taxon>Pseudomonadota</taxon>
        <taxon>Gammaproteobacteria</taxon>
        <taxon>Enterobacterales</taxon>
        <taxon>Enterobacteriaceae</taxon>
        <taxon>Pluralibacter</taxon>
    </lineage>
</organism>
<comment type="caution">
    <text evidence="13">The sequence shown here is derived from an EMBL/GenBank/DDBJ whole genome shotgun (WGS) entry which is preliminary data.</text>
</comment>
<feature type="binding site" evidence="11">
    <location>
        <position position="190"/>
    </location>
    <ligand>
        <name>FMN</name>
        <dbReference type="ChEBI" id="CHEBI:58210"/>
    </ligand>
</feature>
<dbReference type="EC" id="1.14.99.46" evidence="9 11"/>
<dbReference type="InterPro" id="IPR050172">
    <property type="entry name" value="SsuD_RutA_monooxygenase"/>
</dbReference>
<dbReference type="HAMAP" id="MF_01699">
    <property type="entry name" value="RutA"/>
    <property type="match status" value="1"/>
</dbReference>
<dbReference type="AlphaFoldDB" id="A0A0J5M1Y9"/>
<sequence>MKIGVFVPIGNNGWLISTHAPQYMPTFALNKAIVQKAEHYHFDFALSMIKLRGFGGKTEFWDHNMESFTLMAGLAAVTSKIEIYATAATLTLPPAIVARMASTIDSISGGRFGVNLVTGWQKPEYEQMGLWPGDDYFSRRYDYLTEYVQVLRDLWGTGKSDFKGDFFTMNDCRVSPQPSRPMKVICAGQSDAGMAFSAQHADYNFCFGKGVNTPAAFAPTAARMKAAADKTGRHVGSYVLFMVIADETDEAARAKWEHYKAGADDEALAWLTEQSQKDTRSGSDTNVRQMADPTSAVNINMGTLVGSYASVAKMLDEVAAVPGAEGVLLTFDDFLAGIETFGERIQPLMRCRAHLPALTEKEVA</sequence>
<evidence type="ECO:0000256" key="3">
    <source>
        <dbReference type="ARBA" id="ARBA00022857"/>
    </source>
</evidence>
<proteinExistence type="inferred from homology"/>
<comment type="function">
    <text evidence="11">Catalyzes the pyrimidine ring opening between N-3 and C-4 by an unusual flavin hydroperoxide-catalyzed mechanism, adding oxygen atoms in the process to yield ureidoacrylate peracid, that immediately reacts with FMN forming ureidoacrylate and FMN-N(5)-oxide. The FMN-N(5)-oxide reacts spontaneously with NADH to produce FMN. Requires the flavin reductase RutF to regenerate FMN in vivo.</text>
</comment>
<evidence type="ECO:0000313" key="13">
    <source>
        <dbReference type="EMBL" id="KMK11694.1"/>
    </source>
</evidence>
<gene>
    <name evidence="11" type="primary">rutA</name>
    <name evidence="13" type="ORF">ABW06_20215</name>
</gene>
<evidence type="ECO:0000256" key="9">
    <source>
        <dbReference type="ARBA" id="ARBA00066512"/>
    </source>
</evidence>